<dbReference type="SUPFAM" id="SSF56672">
    <property type="entry name" value="DNA/RNA polymerases"/>
    <property type="match status" value="1"/>
</dbReference>
<dbReference type="AlphaFoldDB" id="A0A0E9W329"/>
<sequence length="80" mass="9205">MRREVQYLLEITWLSPVASPWSSPCILVPKPDGTSRSALTFEKSMRLRCQTPIPYREWRIASITLVPLSLSLKLDLLKGY</sequence>
<evidence type="ECO:0000313" key="1">
    <source>
        <dbReference type="EMBL" id="JAH83913.1"/>
    </source>
</evidence>
<evidence type="ECO:0008006" key="2">
    <source>
        <dbReference type="Google" id="ProtNLM"/>
    </source>
</evidence>
<accession>A0A0E9W329</accession>
<reference evidence="1" key="2">
    <citation type="journal article" date="2015" name="Fish Shellfish Immunol.">
        <title>Early steps in the European eel (Anguilla anguilla)-Vibrio vulnificus interaction in the gills: Role of the RtxA13 toxin.</title>
        <authorList>
            <person name="Callol A."/>
            <person name="Pajuelo D."/>
            <person name="Ebbesson L."/>
            <person name="Teles M."/>
            <person name="MacKenzie S."/>
            <person name="Amaro C."/>
        </authorList>
    </citation>
    <scope>NUCLEOTIDE SEQUENCE</scope>
</reference>
<dbReference type="InterPro" id="IPR043502">
    <property type="entry name" value="DNA/RNA_pol_sf"/>
</dbReference>
<reference evidence="1" key="1">
    <citation type="submission" date="2014-11" db="EMBL/GenBank/DDBJ databases">
        <authorList>
            <person name="Amaro Gonzalez C."/>
        </authorList>
    </citation>
    <scope>NUCLEOTIDE SEQUENCE</scope>
</reference>
<dbReference type="EMBL" id="GBXM01024664">
    <property type="protein sequence ID" value="JAH83913.1"/>
    <property type="molecule type" value="Transcribed_RNA"/>
</dbReference>
<name>A0A0E9W329_ANGAN</name>
<proteinExistence type="predicted"/>
<protein>
    <recommendedName>
        <fullName evidence="2">Reverse transcriptase domain-containing protein</fullName>
    </recommendedName>
</protein>
<dbReference type="Gene3D" id="3.10.10.10">
    <property type="entry name" value="HIV Type 1 Reverse Transcriptase, subunit A, domain 1"/>
    <property type="match status" value="1"/>
</dbReference>
<organism evidence="1">
    <name type="scientific">Anguilla anguilla</name>
    <name type="common">European freshwater eel</name>
    <name type="synonym">Muraena anguilla</name>
    <dbReference type="NCBI Taxonomy" id="7936"/>
    <lineage>
        <taxon>Eukaryota</taxon>
        <taxon>Metazoa</taxon>
        <taxon>Chordata</taxon>
        <taxon>Craniata</taxon>
        <taxon>Vertebrata</taxon>
        <taxon>Euteleostomi</taxon>
        <taxon>Actinopterygii</taxon>
        <taxon>Neopterygii</taxon>
        <taxon>Teleostei</taxon>
        <taxon>Anguilliformes</taxon>
        <taxon>Anguillidae</taxon>
        <taxon>Anguilla</taxon>
    </lineage>
</organism>